<dbReference type="EMBL" id="BRXX01000075">
    <property type="protein sequence ID" value="GMH87691.1"/>
    <property type="molecule type" value="Genomic_DNA"/>
</dbReference>
<comment type="caution">
    <text evidence="2">The sequence shown here is derived from an EMBL/GenBank/DDBJ whole genome shotgun (WGS) entry which is preliminary data.</text>
</comment>
<proteinExistence type="predicted"/>
<keyword evidence="3" id="KW-1185">Reference proteome</keyword>
<protein>
    <submittedName>
        <fullName evidence="2">Uncharacterized protein</fullName>
    </submittedName>
</protein>
<sequence>MKKPGRYYTGTINEDAEEGSRETGSKEKYLVVWSTIPATEGSLSDLRVIDVIRELVDLDYDVDFIFWKDSEGSMEKAALNDLGVKRARAQNSGLFYFNGQHDKR</sequence>
<accession>A0A9W7BFP2</accession>
<evidence type="ECO:0000313" key="2">
    <source>
        <dbReference type="EMBL" id="GMH87691.1"/>
    </source>
</evidence>
<feature type="region of interest" description="Disordered" evidence="1">
    <location>
        <begin position="1"/>
        <end position="25"/>
    </location>
</feature>
<gene>
    <name evidence="2" type="ORF">TrVE_jg2798</name>
</gene>
<reference evidence="3" key="1">
    <citation type="journal article" date="2023" name="Commun. Biol.">
        <title>Genome analysis of Parmales, the sister group of diatoms, reveals the evolutionary specialization of diatoms from phago-mixotrophs to photoautotrophs.</title>
        <authorList>
            <person name="Ban H."/>
            <person name="Sato S."/>
            <person name="Yoshikawa S."/>
            <person name="Yamada K."/>
            <person name="Nakamura Y."/>
            <person name="Ichinomiya M."/>
            <person name="Sato N."/>
            <person name="Blanc-Mathieu R."/>
            <person name="Endo H."/>
            <person name="Kuwata A."/>
            <person name="Ogata H."/>
        </authorList>
    </citation>
    <scope>NUCLEOTIDE SEQUENCE [LARGE SCALE GENOMIC DNA]</scope>
    <source>
        <strain evidence="3">NIES 3699</strain>
    </source>
</reference>
<organism evidence="2 3">
    <name type="scientific">Triparma verrucosa</name>
    <dbReference type="NCBI Taxonomy" id="1606542"/>
    <lineage>
        <taxon>Eukaryota</taxon>
        <taxon>Sar</taxon>
        <taxon>Stramenopiles</taxon>
        <taxon>Ochrophyta</taxon>
        <taxon>Bolidophyceae</taxon>
        <taxon>Parmales</taxon>
        <taxon>Triparmaceae</taxon>
        <taxon>Triparma</taxon>
    </lineage>
</organism>
<dbReference type="AlphaFoldDB" id="A0A9W7BFP2"/>
<dbReference type="Proteomes" id="UP001165160">
    <property type="component" value="Unassembled WGS sequence"/>
</dbReference>
<name>A0A9W7BFP2_9STRA</name>
<evidence type="ECO:0000313" key="3">
    <source>
        <dbReference type="Proteomes" id="UP001165160"/>
    </source>
</evidence>
<evidence type="ECO:0000256" key="1">
    <source>
        <dbReference type="SAM" id="MobiDB-lite"/>
    </source>
</evidence>